<keyword evidence="12" id="KW-0576">Peroxisome</keyword>
<evidence type="ECO:0000256" key="3">
    <source>
        <dbReference type="ARBA" id="ARBA00004846"/>
    </source>
</evidence>
<dbReference type="Proteomes" id="UP000008144">
    <property type="component" value="Chromosome 2"/>
</dbReference>
<evidence type="ECO:0000256" key="15">
    <source>
        <dbReference type="PIRSR" id="PIRSR000168-2"/>
    </source>
</evidence>
<accession>H2XY21</accession>
<evidence type="ECO:0000256" key="14">
    <source>
        <dbReference type="PIRSR" id="PIRSR000168-1"/>
    </source>
</evidence>
<evidence type="ECO:0000259" key="17">
    <source>
        <dbReference type="Pfam" id="PF02770"/>
    </source>
</evidence>
<dbReference type="Pfam" id="PF14749">
    <property type="entry name" value="Acyl-CoA_ox_N"/>
    <property type="match status" value="1"/>
</dbReference>
<dbReference type="InParanoid" id="H2XY21"/>
<dbReference type="HOGENOM" id="CLU_014629_3_1_1"/>
<dbReference type="EMBL" id="EAAA01001436">
    <property type="status" value="NOT_ANNOTATED_CDS"/>
    <property type="molecule type" value="Genomic_DNA"/>
</dbReference>
<keyword evidence="8" id="KW-0276">Fatty acid metabolism</keyword>
<evidence type="ECO:0000256" key="8">
    <source>
        <dbReference type="ARBA" id="ARBA00022832"/>
    </source>
</evidence>
<feature type="active site" description="Proton acceptor" evidence="14">
    <location>
        <position position="443"/>
    </location>
</feature>
<protein>
    <recommendedName>
        <fullName evidence="13">Acyl-coenzyme A oxidase</fullName>
    </recommendedName>
</protein>
<dbReference type="InterPro" id="IPR012258">
    <property type="entry name" value="Acyl-CoA_oxidase"/>
</dbReference>
<dbReference type="GO" id="GO:0005504">
    <property type="term" value="F:fatty acid binding"/>
    <property type="evidence" value="ECO:0000318"/>
    <property type="project" value="GO_Central"/>
</dbReference>
<evidence type="ECO:0000313" key="20">
    <source>
        <dbReference type="Ensembl" id="ENSCINP00000034555.1"/>
    </source>
</evidence>
<dbReference type="AlphaFoldDB" id="H2XY21"/>
<evidence type="ECO:0000256" key="7">
    <source>
        <dbReference type="ARBA" id="ARBA00022827"/>
    </source>
</evidence>
<dbReference type="FunFam" id="1.10.540.10:FF:000006">
    <property type="entry name" value="Acyl-coenzyme A oxidase"/>
    <property type="match status" value="1"/>
</dbReference>
<feature type="domain" description="Acyl-CoA oxidase C-alpha1" evidence="19">
    <location>
        <begin position="296"/>
        <end position="458"/>
    </location>
</feature>
<dbReference type="FunFam" id="2.40.110.10:FF:000003">
    <property type="entry name" value="Acyl-coenzyme A oxidase"/>
    <property type="match status" value="1"/>
</dbReference>
<dbReference type="PANTHER" id="PTHR10909:SF344">
    <property type="entry name" value="PEROXISOMAL ACYL-COENZYME A OXIDASE 2"/>
    <property type="match status" value="1"/>
</dbReference>
<keyword evidence="5 13" id="KW-0285">Flavoprotein</keyword>
<keyword evidence="10" id="KW-0560">Oxidoreductase</keyword>
<dbReference type="Pfam" id="PF01756">
    <property type="entry name" value="ACOX"/>
    <property type="match status" value="1"/>
</dbReference>
<dbReference type="GO" id="GO:0050660">
    <property type="term" value="F:flavin adenine dinucleotide binding"/>
    <property type="evidence" value="ECO:0000318"/>
    <property type="project" value="GO_Central"/>
</dbReference>
<keyword evidence="21" id="KW-1185">Reference proteome</keyword>
<comment type="similarity">
    <text evidence="4 13">Belongs to the acyl-CoA oxidase family.</text>
</comment>
<evidence type="ECO:0000256" key="6">
    <source>
        <dbReference type="ARBA" id="ARBA00022741"/>
    </source>
</evidence>
<keyword evidence="11" id="KW-0443">Lipid metabolism</keyword>
<dbReference type="Gene3D" id="1.10.540.10">
    <property type="entry name" value="Acyl-CoA dehydrogenase/oxidase, N-terminal domain"/>
    <property type="match status" value="1"/>
</dbReference>
<reference evidence="20" key="3">
    <citation type="submission" date="2025-08" db="UniProtKB">
        <authorList>
            <consortium name="Ensembl"/>
        </authorList>
    </citation>
    <scope>IDENTIFICATION</scope>
</reference>
<evidence type="ECO:0000256" key="13">
    <source>
        <dbReference type="PIRNR" id="PIRNR000168"/>
    </source>
</evidence>
<dbReference type="GO" id="GO:0033540">
    <property type="term" value="P:fatty acid beta-oxidation using acyl-CoA oxidase"/>
    <property type="evidence" value="ECO:0000318"/>
    <property type="project" value="GO_Central"/>
</dbReference>
<evidence type="ECO:0000259" key="19">
    <source>
        <dbReference type="Pfam" id="PF22924"/>
    </source>
</evidence>
<reference evidence="21" key="1">
    <citation type="journal article" date="2002" name="Science">
        <title>The draft genome of Ciona intestinalis: insights into chordate and vertebrate origins.</title>
        <authorList>
            <person name="Dehal P."/>
            <person name="Satou Y."/>
            <person name="Campbell R.K."/>
            <person name="Chapman J."/>
            <person name="Degnan B."/>
            <person name="De Tomaso A."/>
            <person name="Davidson B."/>
            <person name="Di Gregorio A."/>
            <person name="Gelpke M."/>
            <person name="Goodstein D.M."/>
            <person name="Harafuji N."/>
            <person name="Hastings K.E."/>
            <person name="Ho I."/>
            <person name="Hotta K."/>
            <person name="Huang W."/>
            <person name="Kawashima T."/>
            <person name="Lemaire P."/>
            <person name="Martinez D."/>
            <person name="Meinertzhagen I.A."/>
            <person name="Necula S."/>
            <person name="Nonaka M."/>
            <person name="Putnam N."/>
            <person name="Rash S."/>
            <person name="Saiga H."/>
            <person name="Satake M."/>
            <person name="Terry A."/>
            <person name="Yamada L."/>
            <person name="Wang H.G."/>
            <person name="Awazu S."/>
            <person name="Azumi K."/>
            <person name="Boore J."/>
            <person name="Branno M."/>
            <person name="Chin-Bow S."/>
            <person name="DeSantis R."/>
            <person name="Doyle S."/>
            <person name="Francino P."/>
            <person name="Keys D.N."/>
            <person name="Haga S."/>
            <person name="Hayashi H."/>
            <person name="Hino K."/>
            <person name="Imai K.S."/>
            <person name="Inaba K."/>
            <person name="Kano S."/>
            <person name="Kobayashi K."/>
            <person name="Kobayashi M."/>
            <person name="Lee B.I."/>
            <person name="Makabe K.W."/>
            <person name="Manohar C."/>
            <person name="Matassi G."/>
            <person name="Medina M."/>
            <person name="Mochizuki Y."/>
            <person name="Mount S."/>
            <person name="Morishita T."/>
            <person name="Miura S."/>
            <person name="Nakayama A."/>
            <person name="Nishizaka S."/>
            <person name="Nomoto H."/>
            <person name="Ohta F."/>
            <person name="Oishi K."/>
            <person name="Rigoutsos I."/>
            <person name="Sano M."/>
            <person name="Sasaki A."/>
            <person name="Sasakura Y."/>
            <person name="Shoguchi E."/>
            <person name="Shin-i T."/>
            <person name="Spagnuolo A."/>
            <person name="Stainier D."/>
            <person name="Suzuki M.M."/>
            <person name="Tassy O."/>
            <person name="Takatori N."/>
            <person name="Tokuoka M."/>
            <person name="Yagi K."/>
            <person name="Yoshizaki F."/>
            <person name="Wada S."/>
            <person name="Zhang C."/>
            <person name="Hyatt P.D."/>
            <person name="Larimer F."/>
            <person name="Detter C."/>
            <person name="Doggett N."/>
            <person name="Glavina T."/>
            <person name="Hawkins T."/>
            <person name="Richardson P."/>
            <person name="Lucas S."/>
            <person name="Kohara Y."/>
            <person name="Levine M."/>
            <person name="Satoh N."/>
            <person name="Rokhsar D.S."/>
        </authorList>
    </citation>
    <scope>NUCLEOTIDE SEQUENCE [LARGE SCALE GENOMIC DNA]</scope>
</reference>
<comment type="subcellular location">
    <subcellularLocation>
        <location evidence="2">Peroxisome</location>
    </subcellularLocation>
</comment>
<dbReference type="Ensembl" id="ENSCINT00000031104.1">
    <property type="protein sequence ID" value="ENSCINP00000034555.1"/>
    <property type="gene ID" value="ENSCING00000024849.1"/>
</dbReference>
<organism evidence="20 21">
    <name type="scientific">Ciona intestinalis</name>
    <name type="common">Transparent sea squirt</name>
    <name type="synonym">Ascidia intestinalis</name>
    <dbReference type="NCBI Taxonomy" id="7719"/>
    <lineage>
        <taxon>Eukaryota</taxon>
        <taxon>Metazoa</taxon>
        <taxon>Chordata</taxon>
        <taxon>Tunicata</taxon>
        <taxon>Ascidiacea</taxon>
        <taxon>Phlebobranchia</taxon>
        <taxon>Cionidae</taxon>
        <taxon>Ciona</taxon>
    </lineage>
</organism>
<reference evidence="20" key="2">
    <citation type="journal article" date="2008" name="Genome Biol.">
        <title>Improved genome assembly and evidence-based global gene model set for the chordate Ciona intestinalis: new insight into intron and operon populations.</title>
        <authorList>
            <person name="Satou Y."/>
            <person name="Mineta K."/>
            <person name="Ogasawara M."/>
            <person name="Sasakura Y."/>
            <person name="Shoguchi E."/>
            <person name="Ueno K."/>
            <person name="Yamada L."/>
            <person name="Matsumoto J."/>
            <person name="Wasserscheid J."/>
            <person name="Dewar K."/>
            <person name="Wiley G.B."/>
            <person name="Macmil S.L."/>
            <person name="Roe B.A."/>
            <person name="Zeller R.W."/>
            <person name="Hastings K.E."/>
            <person name="Lemaire P."/>
            <person name="Lindquist E."/>
            <person name="Endo T."/>
            <person name="Hotta K."/>
            <person name="Inaba K."/>
        </authorList>
    </citation>
    <scope>NUCLEOTIDE SEQUENCE [LARGE SCALE GENOMIC DNA]</scope>
    <source>
        <strain evidence="20">wild type</strain>
    </source>
</reference>
<name>H2XY21_CIOIN</name>
<evidence type="ECO:0000259" key="18">
    <source>
        <dbReference type="Pfam" id="PF14749"/>
    </source>
</evidence>
<evidence type="ECO:0000256" key="2">
    <source>
        <dbReference type="ARBA" id="ARBA00004275"/>
    </source>
</evidence>
<evidence type="ECO:0000256" key="1">
    <source>
        <dbReference type="ARBA" id="ARBA00001974"/>
    </source>
</evidence>
<dbReference type="FunFam" id="1.20.140.10:FF:000013">
    <property type="entry name" value="Acyl-coenzyme A oxidase"/>
    <property type="match status" value="1"/>
</dbReference>
<dbReference type="GO" id="GO:0003997">
    <property type="term" value="F:acyl-CoA oxidase activity"/>
    <property type="evidence" value="ECO:0007669"/>
    <property type="project" value="InterPro"/>
</dbReference>
<sequence>IIVEVFRLKSYDMALSPESQLITNERNKTTFNVTELTNILDGGLEKTALRKSIAERKISLDPNMKTIHRGYLNKEQINFQNNRKMMYFFTDLAKRNNWHMDKPHSADMEFLPRTLANASGLLIHAGAFVPSIVSFGTPEQAAKWLPLAKACQIIGAYAQTELGHGTNLRRLETTATFDPRSQEFIMNTPSISSMKWWPGALGEMATHALVMAQLITRGENHGMQAFIVPVRDMTNHKPLPGITVGSIGPTLALDSTDNGYLRMDNVRIPKENMLAKYAYVDSKGKFQKIGNDRLMYASMVNLRVVLAKDEAVTYIQMACTIAARYSCVRKQGSLTPGGPEVQIIDYVTQQNKIIPYIALSYALHFNLAFIRSKYVKFLEDVKRGDLSNMAEMHMMTAGMKAIATERTSAGVEILRRSCGGHGYAVSSGLPYILLRLVASCTYEGENTVLYLQAARYLIKTAAKVSMGQPVDASVMYLTEDAPDKCQAANQMELCDHSILEACFKHRSRQLLLSVATELQSLVADGMKQMEAWNLVSIQLVNAAKAHMEQHIVSTFSSYLRNLKCSSAVREVLDQLCSLNALHQINNFPGDFLKDGYLSSKQLDMARKAEVKLLASLRRNVVGLVDAFDFTDDMLGSCIGSYDGNAYERLYEWAKNFPSNKTDVPCLWSYIDP</sequence>
<evidence type="ECO:0000259" key="16">
    <source>
        <dbReference type="Pfam" id="PF01756"/>
    </source>
</evidence>
<dbReference type="InterPro" id="IPR029320">
    <property type="entry name" value="Acyl-CoA_ox_N"/>
</dbReference>
<keyword evidence="9" id="KW-0067">ATP-binding</keyword>
<dbReference type="GO" id="GO:0005524">
    <property type="term" value="F:ATP binding"/>
    <property type="evidence" value="ECO:0007669"/>
    <property type="project" value="UniProtKB-KW"/>
</dbReference>
<evidence type="ECO:0000256" key="9">
    <source>
        <dbReference type="ARBA" id="ARBA00022840"/>
    </source>
</evidence>
<feature type="domain" description="Acyl-CoA oxidase C-terminal" evidence="16">
    <location>
        <begin position="499"/>
        <end position="667"/>
    </location>
</feature>
<dbReference type="PANTHER" id="PTHR10909">
    <property type="entry name" value="ELECTRON TRANSPORT OXIDOREDUCTASE"/>
    <property type="match status" value="1"/>
</dbReference>
<dbReference type="InterPro" id="IPR055060">
    <property type="entry name" value="ACOX_C_alpha1"/>
</dbReference>
<keyword evidence="6" id="KW-0547">Nucleotide-binding</keyword>
<dbReference type="PIRSF" id="PIRSF000168">
    <property type="entry name" value="Acyl-CoA_oxidase"/>
    <property type="match status" value="1"/>
</dbReference>
<dbReference type="Pfam" id="PF22924">
    <property type="entry name" value="ACOX_C_alpha1"/>
    <property type="match status" value="1"/>
</dbReference>
<dbReference type="GO" id="GO:0000038">
    <property type="term" value="P:very long-chain fatty acid metabolic process"/>
    <property type="evidence" value="ECO:0000318"/>
    <property type="project" value="GO_Central"/>
</dbReference>
<dbReference type="OMA" id="RDFHAMS"/>
<dbReference type="EMBL" id="EAAA01001435">
    <property type="status" value="NOT_ANNOTATED_CDS"/>
    <property type="molecule type" value="Genomic_DNA"/>
</dbReference>
<dbReference type="InterPro" id="IPR006091">
    <property type="entry name" value="Acyl-CoA_Oxase/DH_mid-dom"/>
</dbReference>
<dbReference type="Gene3D" id="2.40.110.10">
    <property type="entry name" value="Butyryl-CoA Dehydrogenase, subunit A, domain 2"/>
    <property type="match status" value="1"/>
</dbReference>
<feature type="binding site" evidence="15">
    <location>
        <position position="199"/>
    </location>
    <ligand>
        <name>FAD</name>
        <dbReference type="ChEBI" id="CHEBI:57692"/>
    </ligand>
</feature>
<feature type="binding site" evidence="15">
    <location>
        <position position="160"/>
    </location>
    <ligand>
        <name>FAD</name>
        <dbReference type="ChEBI" id="CHEBI:57692"/>
    </ligand>
</feature>
<evidence type="ECO:0000313" key="21">
    <source>
        <dbReference type="Proteomes" id="UP000008144"/>
    </source>
</evidence>
<evidence type="ECO:0000256" key="5">
    <source>
        <dbReference type="ARBA" id="ARBA00022630"/>
    </source>
</evidence>
<comment type="pathway">
    <text evidence="3">Lipid metabolism; peroxisomal fatty acid beta-oxidation.</text>
</comment>
<proteinExistence type="inferred from homology"/>
<feature type="domain" description="Acyl-coenzyme A oxidase N-terminal" evidence="18">
    <location>
        <begin position="32"/>
        <end position="154"/>
    </location>
</feature>
<dbReference type="InterPro" id="IPR036250">
    <property type="entry name" value="AcylCo_DH-like_C"/>
</dbReference>
<dbReference type="GO" id="GO:0071949">
    <property type="term" value="F:FAD binding"/>
    <property type="evidence" value="ECO:0007669"/>
    <property type="project" value="InterPro"/>
</dbReference>
<feature type="domain" description="Acyl-CoA oxidase/dehydrogenase middle" evidence="17">
    <location>
        <begin position="156"/>
        <end position="266"/>
    </location>
</feature>
<evidence type="ECO:0000256" key="10">
    <source>
        <dbReference type="ARBA" id="ARBA00023002"/>
    </source>
</evidence>
<dbReference type="FunFam" id="1.20.140.10:FF:000005">
    <property type="entry name" value="Acyl-coenzyme A oxidase"/>
    <property type="match status" value="1"/>
</dbReference>
<evidence type="ECO:0000256" key="11">
    <source>
        <dbReference type="ARBA" id="ARBA00023098"/>
    </source>
</evidence>
<comment type="cofactor">
    <cofactor evidence="1">
        <name>FAD</name>
        <dbReference type="ChEBI" id="CHEBI:57692"/>
    </cofactor>
</comment>
<dbReference type="InterPro" id="IPR037069">
    <property type="entry name" value="AcylCoA_DH/ox_N_sf"/>
</dbReference>
<dbReference type="GeneTree" id="ENSGT00940000166003"/>
<dbReference type="STRING" id="7719.ENSCINP00000034555"/>
<keyword evidence="7 13" id="KW-0274">FAD</keyword>
<dbReference type="Gene3D" id="1.20.140.10">
    <property type="entry name" value="Butyryl-CoA Dehydrogenase, subunit A, domain 3"/>
    <property type="match status" value="2"/>
</dbReference>
<reference evidence="20" key="4">
    <citation type="submission" date="2025-09" db="UniProtKB">
        <authorList>
            <consortium name="Ensembl"/>
        </authorList>
    </citation>
    <scope>IDENTIFICATION</scope>
</reference>
<evidence type="ECO:0000256" key="12">
    <source>
        <dbReference type="ARBA" id="ARBA00023140"/>
    </source>
</evidence>
<dbReference type="InterPro" id="IPR046373">
    <property type="entry name" value="Acyl-CoA_Oxase/DH_mid-dom_sf"/>
</dbReference>
<evidence type="ECO:0000256" key="4">
    <source>
        <dbReference type="ARBA" id="ARBA00006288"/>
    </source>
</evidence>
<dbReference type="InterPro" id="IPR002655">
    <property type="entry name" value="Acyl-CoA_oxidase_C"/>
</dbReference>
<dbReference type="SUPFAM" id="SSF47203">
    <property type="entry name" value="Acyl-CoA dehydrogenase C-terminal domain-like"/>
    <property type="match status" value="2"/>
</dbReference>
<dbReference type="GO" id="GO:0005777">
    <property type="term" value="C:peroxisome"/>
    <property type="evidence" value="ECO:0000318"/>
    <property type="project" value="GO_Central"/>
</dbReference>
<dbReference type="InterPro" id="IPR009100">
    <property type="entry name" value="AcylCoA_DH/oxidase_NM_dom_sf"/>
</dbReference>
<dbReference type="Pfam" id="PF02770">
    <property type="entry name" value="Acyl-CoA_dh_M"/>
    <property type="match status" value="1"/>
</dbReference>
<dbReference type="SUPFAM" id="SSF56645">
    <property type="entry name" value="Acyl-CoA dehydrogenase NM domain-like"/>
    <property type="match status" value="1"/>
</dbReference>